<dbReference type="EMBL" id="VUNS01000005">
    <property type="protein sequence ID" value="MST96797.1"/>
    <property type="molecule type" value="Genomic_DNA"/>
</dbReference>
<keyword evidence="2" id="KW-1185">Reference proteome</keyword>
<organism evidence="1 2">
    <name type="scientific">Victivallis lenta</name>
    <dbReference type="NCBI Taxonomy" id="2606640"/>
    <lineage>
        <taxon>Bacteria</taxon>
        <taxon>Pseudomonadati</taxon>
        <taxon>Lentisphaerota</taxon>
        <taxon>Lentisphaeria</taxon>
        <taxon>Victivallales</taxon>
        <taxon>Victivallaceae</taxon>
        <taxon>Victivallis</taxon>
    </lineage>
</organism>
<proteinExistence type="predicted"/>
<protein>
    <recommendedName>
        <fullName evidence="3">PD-(D/E)XK nuclease superfamily protein</fullName>
    </recommendedName>
</protein>
<comment type="caution">
    <text evidence="1">The sequence shown here is derived from an EMBL/GenBank/DDBJ whole genome shotgun (WGS) entry which is preliminary data.</text>
</comment>
<dbReference type="RefSeq" id="WP_154417538.1">
    <property type="nucleotide sequence ID" value="NZ_VUNS01000005.1"/>
</dbReference>
<sequence>MIRNAAEFTFSWSLRRQEMWNCCRRKYFLHYYAARGGHDPDSGGELRRLHEMRSLLSERAYLHRLIAAELRRRFYRPHEEEDAELPDSEADPYGAVPGRLRREFRRMLRDEFRTDHAHPMLAALYYNSTPPGELLRELEKRLRNAMTAMSSGPLAMLARTRYLFRRPIDSPLEVAVGELRCFAAPILAFEEKGVLTIVEGSGADSTVLLHKFHAANKLHIPPERVRSLELIPGKGALRLAGKELNISRTLREIRGGAAEMLNAVRPDGTVREEDFPRNPAHCTLCRFRGHCR</sequence>
<dbReference type="Proteomes" id="UP000435649">
    <property type="component" value="Unassembled WGS sequence"/>
</dbReference>
<evidence type="ECO:0008006" key="3">
    <source>
        <dbReference type="Google" id="ProtNLM"/>
    </source>
</evidence>
<evidence type="ECO:0000313" key="1">
    <source>
        <dbReference type="EMBL" id="MST96797.1"/>
    </source>
</evidence>
<dbReference type="AlphaFoldDB" id="A0A844FZR7"/>
<name>A0A844FZR7_9BACT</name>
<accession>A0A844FZR7</accession>
<reference evidence="1 2" key="1">
    <citation type="submission" date="2019-08" db="EMBL/GenBank/DDBJ databases">
        <title>In-depth cultivation of the pig gut microbiome towards novel bacterial diversity and tailored functional studies.</title>
        <authorList>
            <person name="Wylensek D."/>
            <person name="Hitch T.C.A."/>
            <person name="Clavel T."/>
        </authorList>
    </citation>
    <scope>NUCLEOTIDE SEQUENCE [LARGE SCALE GENOMIC DNA]</scope>
    <source>
        <strain evidence="1 2">BBE-744-WT-12</strain>
    </source>
</reference>
<evidence type="ECO:0000313" key="2">
    <source>
        <dbReference type="Proteomes" id="UP000435649"/>
    </source>
</evidence>
<gene>
    <name evidence="1" type="ORF">FYJ85_07025</name>
</gene>